<dbReference type="InterPro" id="IPR008927">
    <property type="entry name" value="6-PGluconate_DH-like_C_sf"/>
</dbReference>
<gene>
    <name evidence="3" type="ORF">ACFSR8_00305</name>
</gene>
<evidence type="ECO:0000313" key="4">
    <source>
        <dbReference type="Proteomes" id="UP001597476"/>
    </source>
</evidence>
<keyword evidence="4" id="KW-1185">Reference proteome</keyword>
<evidence type="ECO:0000259" key="1">
    <source>
        <dbReference type="Pfam" id="PF03807"/>
    </source>
</evidence>
<dbReference type="Proteomes" id="UP001597476">
    <property type="component" value="Unassembled WGS sequence"/>
</dbReference>
<feature type="domain" description="Pyrroline-5-carboxylate reductase catalytic N-terminal" evidence="1">
    <location>
        <begin position="4"/>
        <end position="86"/>
    </location>
</feature>
<dbReference type="InterPro" id="IPR037108">
    <property type="entry name" value="TM1727-like_C_sf"/>
</dbReference>
<dbReference type="Gene3D" id="3.40.50.720">
    <property type="entry name" value="NAD(P)-binding Rossmann-like Domain"/>
    <property type="match status" value="1"/>
</dbReference>
<protein>
    <submittedName>
        <fullName evidence="3">Rossmann-like and DUF2520 domain-containing protein</fullName>
    </submittedName>
</protein>
<dbReference type="InterPro" id="IPR018931">
    <property type="entry name" value="DUF2520"/>
</dbReference>
<dbReference type="PANTHER" id="PTHR40459:SF1">
    <property type="entry name" value="CONSERVED HYPOTHETICAL ALANINE AND LEUCINE RICH PROTEIN"/>
    <property type="match status" value="1"/>
</dbReference>
<dbReference type="InterPro" id="IPR036291">
    <property type="entry name" value="NAD(P)-bd_dom_sf"/>
</dbReference>
<sequence>MISVTLLGAGNVGTHLFKAIHKSKQVSLKQWYNRSIESISSYKNKVSITDDISTLEEADVYILTVSDDAIADISSQLPFENRLVVHTAGSVNIHNLDKKHKRGVFYPMQSLSKSAEIDFKDVPICIETIDKADYHLLKSLALSLGCPVKKVNSDQRHVLHLAAVFVNNFTNQMYRIAHEITESEATEFDLLKPLIMETARKVQDMSPYMAQTGPAMRGNLKTIKKHLALLKKEQHKDIYNLITQSIQDTHASTPLSNRKS</sequence>
<dbReference type="Pfam" id="PF10728">
    <property type="entry name" value="DUF2520"/>
    <property type="match status" value="1"/>
</dbReference>
<dbReference type="Pfam" id="PF03807">
    <property type="entry name" value="F420_oxidored"/>
    <property type="match status" value="1"/>
</dbReference>
<dbReference type="InterPro" id="IPR028939">
    <property type="entry name" value="P5C_Rdtase_cat_N"/>
</dbReference>
<dbReference type="SUPFAM" id="SSF48179">
    <property type="entry name" value="6-phosphogluconate dehydrogenase C-terminal domain-like"/>
    <property type="match status" value="1"/>
</dbReference>
<name>A0ABW5T861_9FLAO</name>
<proteinExistence type="predicted"/>
<evidence type="ECO:0000313" key="3">
    <source>
        <dbReference type="EMBL" id="MFD2724640.1"/>
    </source>
</evidence>
<evidence type="ECO:0000259" key="2">
    <source>
        <dbReference type="Pfam" id="PF10728"/>
    </source>
</evidence>
<dbReference type="Gene3D" id="1.10.1040.20">
    <property type="entry name" value="ProC-like, C-terminal domain"/>
    <property type="match status" value="1"/>
</dbReference>
<dbReference type="EMBL" id="JBHULY010000002">
    <property type="protein sequence ID" value="MFD2724640.1"/>
    <property type="molecule type" value="Genomic_DNA"/>
</dbReference>
<comment type="caution">
    <text evidence="3">The sequence shown here is derived from an EMBL/GenBank/DDBJ whole genome shotgun (WGS) entry which is preliminary data.</text>
</comment>
<reference evidence="4" key="1">
    <citation type="journal article" date="2019" name="Int. J. Syst. Evol. Microbiol.">
        <title>The Global Catalogue of Microorganisms (GCM) 10K type strain sequencing project: providing services to taxonomists for standard genome sequencing and annotation.</title>
        <authorList>
            <consortium name="The Broad Institute Genomics Platform"/>
            <consortium name="The Broad Institute Genome Sequencing Center for Infectious Disease"/>
            <person name="Wu L."/>
            <person name="Ma J."/>
        </authorList>
    </citation>
    <scope>NUCLEOTIDE SEQUENCE [LARGE SCALE GENOMIC DNA]</scope>
    <source>
        <strain evidence="4">KCTC 42398</strain>
    </source>
</reference>
<dbReference type="SUPFAM" id="SSF51735">
    <property type="entry name" value="NAD(P)-binding Rossmann-fold domains"/>
    <property type="match status" value="1"/>
</dbReference>
<accession>A0ABW5T861</accession>
<feature type="domain" description="DUF2520" evidence="2">
    <location>
        <begin position="122"/>
        <end position="246"/>
    </location>
</feature>
<dbReference type="PANTHER" id="PTHR40459">
    <property type="entry name" value="CONSERVED HYPOTHETICAL ALANINE AND LEUCINE RICH PROTEIN"/>
    <property type="match status" value="1"/>
</dbReference>
<dbReference type="RefSeq" id="WP_380287869.1">
    <property type="nucleotide sequence ID" value="NZ_JBHULY010000002.1"/>
</dbReference>
<organism evidence="3 4">
    <name type="scientific">Hyunsoonleella rubra</name>
    <dbReference type="NCBI Taxonomy" id="1737062"/>
    <lineage>
        <taxon>Bacteria</taxon>
        <taxon>Pseudomonadati</taxon>
        <taxon>Bacteroidota</taxon>
        <taxon>Flavobacteriia</taxon>
        <taxon>Flavobacteriales</taxon>
        <taxon>Flavobacteriaceae</taxon>
    </lineage>
</organism>